<reference evidence="1 2" key="1">
    <citation type="journal article" date="2017" name="Mol. Plant">
        <title>The Genome of Medicinal Plant Macleaya cordata Provides New Insights into Benzylisoquinoline Alkaloids Metabolism.</title>
        <authorList>
            <person name="Liu X."/>
            <person name="Liu Y."/>
            <person name="Huang P."/>
            <person name="Ma Y."/>
            <person name="Qing Z."/>
            <person name="Tang Q."/>
            <person name="Cao H."/>
            <person name="Cheng P."/>
            <person name="Zheng Y."/>
            <person name="Yuan Z."/>
            <person name="Zhou Y."/>
            <person name="Liu J."/>
            <person name="Tang Z."/>
            <person name="Zhuo Y."/>
            <person name="Zhang Y."/>
            <person name="Yu L."/>
            <person name="Huang J."/>
            <person name="Yang P."/>
            <person name="Peng Q."/>
            <person name="Zhang J."/>
            <person name="Jiang W."/>
            <person name="Zhang Z."/>
            <person name="Lin K."/>
            <person name="Ro D.K."/>
            <person name="Chen X."/>
            <person name="Xiong X."/>
            <person name="Shang Y."/>
            <person name="Huang S."/>
            <person name="Zeng J."/>
        </authorList>
    </citation>
    <scope>NUCLEOTIDE SEQUENCE [LARGE SCALE GENOMIC DNA]</scope>
    <source>
        <strain evidence="2">cv. BLH2017</strain>
        <tissue evidence="1">Root</tissue>
    </source>
</reference>
<dbReference type="AlphaFoldDB" id="A0A200Q3A3"/>
<name>A0A200Q3A3_MACCD</name>
<gene>
    <name evidence="1" type="ORF">BVC80_8875g3</name>
</gene>
<proteinExistence type="predicted"/>
<comment type="caution">
    <text evidence="1">The sequence shown here is derived from an EMBL/GenBank/DDBJ whole genome shotgun (WGS) entry which is preliminary data.</text>
</comment>
<evidence type="ECO:0000313" key="2">
    <source>
        <dbReference type="Proteomes" id="UP000195402"/>
    </source>
</evidence>
<dbReference type="Proteomes" id="UP000195402">
    <property type="component" value="Unassembled WGS sequence"/>
</dbReference>
<dbReference type="EMBL" id="MVGT01003197">
    <property type="protein sequence ID" value="OVA04933.1"/>
    <property type="molecule type" value="Genomic_DNA"/>
</dbReference>
<dbReference type="InParanoid" id="A0A200Q3A3"/>
<protein>
    <submittedName>
        <fullName evidence="1">Uncharacterized protein</fullName>
    </submittedName>
</protein>
<sequence>MELPKSESHDDDDGSYCVDLAAPDESYHIPFPSSFLPNHSPSKVLAPSATRSERRIECEKDIQCAMELPNSEASSSKLDVCSYSIDYGCDSDYFCKIEFPPTAEEFLALPPDWSPTKALAPYFRQCGVGKEWETDILMAVELENEAASKLDKKSKKSNKNFVTEEELFSRLGTRIKLDDEGSYCIDYHSAGDYFRTPALPPTAEEFLTLPPDWSPSQSKVSPSVQMETSYNDIDGCCTPKCKRNRIT</sequence>
<organism evidence="1 2">
    <name type="scientific">Macleaya cordata</name>
    <name type="common">Five-seeded plume-poppy</name>
    <name type="synonym">Bocconia cordata</name>
    <dbReference type="NCBI Taxonomy" id="56857"/>
    <lineage>
        <taxon>Eukaryota</taxon>
        <taxon>Viridiplantae</taxon>
        <taxon>Streptophyta</taxon>
        <taxon>Embryophyta</taxon>
        <taxon>Tracheophyta</taxon>
        <taxon>Spermatophyta</taxon>
        <taxon>Magnoliopsida</taxon>
        <taxon>Ranunculales</taxon>
        <taxon>Papaveraceae</taxon>
        <taxon>Papaveroideae</taxon>
        <taxon>Macleaya</taxon>
    </lineage>
</organism>
<evidence type="ECO:0000313" key="1">
    <source>
        <dbReference type="EMBL" id="OVA04933.1"/>
    </source>
</evidence>
<accession>A0A200Q3A3</accession>
<keyword evidence="2" id="KW-1185">Reference proteome</keyword>